<reference evidence="2 3" key="1">
    <citation type="submission" date="2023-09" db="EMBL/GenBank/DDBJ databases">
        <authorList>
            <person name="Rey-Velasco X."/>
        </authorList>
    </citation>
    <scope>NUCLEOTIDE SEQUENCE [LARGE SCALE GENOMIC DNA]</scope>
    <source>
        <strain evidence="2 3">W332</strain>
    </source>
</reference>
<feature type="signal peptide" evidence="1">
    <location>
        <begin position="1"/>
        <end position="19"/>
    </location>
</feature>
<dbReference type="NCBIfam" id="TIGR04131">
    <property type="entry name" value="Bac_Flav_CTERM"/>
    <property type="match status" value="1"/>
</dbReference>
<dbReference type="InterPro" id="IPR013783">
    <property type="entry name" value="Ig-like_fold"/>
</dbReference>
<evidence type="ECO:0000313" key="2">
    <source>
        <dbReference type="EMBL" id="MDT0559528.1"/>
    </source>
</evidence>
<feature type="chain" id="PRO_5045648238" evidence="1">
    <location>
        <begin position="20"/>
        <end position="954"/>
    </location>
</feature>
<name>A0ABU2YR22_9FLAO</name>
<gene>
    <name evidence="2" type="ORF">RM697_12765</name>
</gene>
<sequence>MLKKIALYIFCSFSLSVFPQMEAIHWQFQNYGGIKYNWCTETYDIVTEGQAFVDNNQIQTGYSMSTISDKDGNLMFYSDGRSIWHRNHQPIPQASEYDDTQIQGKGNVIILPQPNNPNIYYVFALDNGAFWNTYPDAPGPVTDDDGINNGFTYSVIDTTLNGGLGDIIPGLKDIPLLTYNPNDTIEEAIKCSRKLTVVRGNDCNSYWIITHFRASFYAFKFDENGLDNNPVVSTVAPLIEPQEITNSNSIWYRGAKFFKSSPDGSKLAISHAFKNDVFGEPGFIYVYDFNNSNGNVSNTTPVFLGVDDNEYPAAIEFSPSGNYLYGFTYDFLVNNDGGFDSNRFLRWNLQATNISESVEIIDESLAYDNANIQLGIDNKIYLNNNASGSELLGQASRYLAVINNPDATLPNINLQADGILVDPSTIFENTARGPLPQLNNHWFNKRVEIIKNGLSKCELFICGTQSEFLTAENISGADYVWSKDGNVLAGENTFQLEIFEPGFYEVFIEPNDGRCPFFGNATVLQSNAVPSALDISIFQCDEDGISDGLTAFNITDLIEDITNNEADRSVAFYESFSNAQTQTFPIDGSNYNNTANPQTIYTVVTNTNSGCTAISEVMLHVSNTGVDNTFLSGCDDDSILDGIGSFDLSNASNTILSGLPNELTIAFYESYNNALIENNPLPNDYNNTTPYSQIIYARVEDGFNCYGISEVTLSIVLPPNIETEFETLYCLNSSPQTITLTGGIIDDNPSNYLYNWSTGETTSEIEVNDTGTYSVTVTNTDGCSKTRTITVLPSNTATIDNIIVTDASENNSITLQVSGEGDYEFALDNSVGPYQDSNVFENVSFGFHDVHVRDKNGCGIVSELVSVIGFPKFFTPNDDTVNDYWQVKGISAQFQPNSVIYIYDRYGKLLSQLDPLGPGWDGTFNGLPMPSTDYWFSVKLQDGRTFTGHFALRF</sequence>
<accession>A0ABU2YR22</accession>
<dbReference type="EMBL" id="JAVRIA010000009">
    <property type="protein sequence ID" value="MDT0559528.1"/>
    <property type="molecule type" value="Genomic_DNA"/>
</dbReference>
<proteinExistence type="predicted"/>
<keyword evidence="3" id="KW-1185">Reference proteome</keyword>
<dbReference type="InterPro" id="IPR026341">
    <property type="entry name" value="T9SS_type_B"/>
</dbReference>
<dbReference type="Gene3D" id="2.60.40.10">
    <property type="entry name" value="Immunoglobulins"/>
    <property type="match status" value="1"/>
</dbReference>
<dbReference type="Proteomes" id="UP001259492">
    <property type="component" value="Unassembled WGS sequence"/>
</dbReference>
<dbReference type="RefSeq" id="WP_311428291.1">
    <property type="nucleotide sequence ID" value="NZ_JAVRIA010000009.1"/>
</dbReference>
<dbReference type="Pfam" id="PF13585">
    <property type="entry name" value="CHU_C"/>
    <property type="match status" value="1"/>
</dbReference>
<evidence type="ECO:0000313" key="3">
    <source>
        <dbReference type="Proteomes" id="UP001259492"/>
    </source>
</evidence>
<keyword evidence="1" id="KW-0732">Signal</keyword>
<comment type="caution">
    <text evidence="2">The sequence shown here is derived from an EMBL/GenBank/DDBJ whole genome shotgun (WGS) entry which is preliminary data.</text>
</comment>
<evidence type="ECO:0000256" key="1">
    <source>
        <dbReference type="SAM" id="SignalP"/>
    </source>
</evidence>
<protein>
    <submittedName>
        <fullName evidence="2">T9SS type B sorting domain-containing protein</fullName>
    </submittedName>
</protein>
<organism evidence="2 3">
    <name type="scientific">Microcosmobacter mediterraneus</name>
    <dbReference type="NCBI Taxonomy" id="3075607"/>
    <lineage>
        <taxon>Bacteria</taxon>
        <taxon>Pseudomonadati</taxon>
        <taxon>Bacteroidota</taxon>
        <taxon>Flavobacteriia</taxon>
        <taxon>Flavobacteriales</taxon>
        <taxon>Flavobacteriaceae</taxon>
        <taxon>Microcosmobacter</taxon>
    </lineage>
</organism>